<evidence type="ECO:0000313" key="2">
    <source>
        <dbReference type="EMBL" id="MFC3766069.1"/>
    </source>
</evidence>
<comment type="caution">
    <text evidence="2">The sequence shown here is derived from an EMBL/GenBank/DDBJ whole genome shotgun (WGS) entry which is preliminary data.</text>
</comment>
<feature type="compositionally biased region" description="Low complexity" evidence="1">
    <location>
        <begin position="92"/>
        <end position="118"/>
    </location>
</feature>
<feature type="compositionally biased region" description="Low complexity" evidence="1">
    <location>
        <begin position="11"/>
        <end position="23"/>
    </location>
</feature>
<proteinExistence type="predicted"/>
<feature type="region of interest" description="Disordered" evidence="1">
    <location>
        <begin position="1"/>
        <end position="46"/>
    </location>
</feature>
<keyword evidence="3" id="KW-1185">Reference proteome</keyword>
<protein>
    <submittedName>
        <fullName evidence="2">Uncharacterized protein</fullName>
    </submittedName>
</protein>
<feature type="compositionally biased region" description="Basic residues" evidence="1">
    <location>
        <begin position="1"/>
        <end position="10"/>
    </location>
</feature>
<dbReference type="EMBL" id="JBHRZH010000047">
    <property type="protein sequence ID" value="MFC3766069.1"/>
    <property type="molecule type" value="Genomic_DNA"/>
</dbReference>
<reference evidence="3" key="1">
    <citation type="journal article" date="2019" name="Int. J. Syst. Evol. Microbiol.">
        <title>The Global Catalogue of Microorganisms (GCM) 10K type strain sequencing project: providing services to taxonomists for standard genome sequencing and annotation.</title>
        <authorList>
            <consortium name="The Broad Institute Genomics Platform"/>
            <consortium name="The Broad Institute Genome Sequencing Center for Infectious Disease"/>
            <person name="Wu L."/>
            <person name="Ma J."/>
        </authorList>
    </citation>
    <scope>NUCLEOTIDE SEQUENCE [LARGE SCALE GENOMIC DNA]</scope>
    <source>
        <strain evidence="3">CGMCC 4.7241</strain>
    </source>
</reference>
<accession>A0ABV7YMJ6</accession>
<organism evidence="2 3">
    <name type="scientific">Tenggerimyces flavus</name>
    <dbReference type="NCBI Taxonomy" id="1708749"/>
    <lineage>
        <taxon>Bacteria</taxon>
        <taxon>Bacillati</taxon>
        <taxon>Actinomycetota</taxon>
        <taxon>Actinomycetes</taxon>
        <taxon>Propionibacteriales</taxon>
        <taxon>Nocardioidaceae</taxon>
        <taxon>Tenggerimyces</taxon>
    </lineage>
</organism>
<dbReference type="Proteomes" id="UP001595699">
    <property type="component" value="Unassembled WGS sequence"/>
</dbReference>
<feature type="region of interest" description="Disordered" evidence="1">
    <location>
        <begin position="81"/>
        <end position="154"/>
    </location>
</feature>
<evidence type="ECO:0000313" key="3">
    <source>
        <dbReference type="Proteomes" id="UP001595699"/>
    </source>
</evidence>
<name>A0ABV7YMJ6_9ACTN</name>
<evidence type="ECO:0000256" key="1">
    <source>
        <dbReference type="SAM" id="MobiDB-lite"/>
    </source>
</evidence>
<sequence length="319" mass="33943">MRSTSTKRAKSSSARASSRLASSGHPADYRRPVLNPGGSAESVRSHPKLRGLNLTMPPIRQLLLTGIALIAAASLTGCGGAIEPTRSDSESSDAPRSNAPSSPAESPSAEQPTPSAPALTESAGKAPVGNPKPDGNRWKINLASDGANTDPKTWPDAGEVFSEAEITSVIPSTTDVNVTECQKGKFLFGPNSGKQTPRNVSCYYEITSDLQAYDDQPLRLFVSFSGFLSRDEARDRFDSSKASQKKAGTKYPDQWMDLGKDSYWTGSSSQVYVGNGSVGGTFQLGASGSIAGEDDYMASKRRLRDELEVPFAKIVQSKL</sequence>
<gene>
    <name evidence="2" type="ORF">ACFOUW_34910</name>
</gene>